<evidence type="ECO:0000313" key="4">
    <source>
        <dbReference type="Proteomes" id="UP000298416"/>
    </source>
</evidence>
<comment type="caution">
    <text evidence="3">The sequence shown here is derived from an EMBL/GenBank/DDBJ whole genome shotgun (WGS) entry which is preliminary data.</text>
</comment>
<feature type="region of interest" description="Disordered" evidence="2">
    <location>
        <begin position="390"/>
        <end position="440"/>
    </location>
</feature>
<sequence>MSTSQNLKFGIQSSPRITTKKSESVQEYMKSSCIPRRCESSRPNLPSSLSGSKRNGRLDSSESNMNVEGMRKKHKSVSQVTMEAEKSKVPLDSVVSKPAKLTGRSFKIRFKRGRKVESVSGKGTSNVGGGRSPILSSNLKKLRSNEDQEKLPSQKRLALEDNSADIGKTVKEIKEKCGKRMEKLIQEQKGKIQEFHRVWEDNMSILEKDRKLEAAIIHSIYGKQTITIDRLAILDDKFAKKMAENNLKKDKQLRDLVAEHLAAKNEEIQKEANSLSEAKSHVSSKPTAYRKEQPFGSQHEEVSRCSKSRTHILGAKDAMALTEQHGQNSDSSITVKRNHVERSKNFDRATAKEVACNPSYGNLSSAAIILKFLDDKSAKRMAEKNLQKDKQLKDLEAEQSAARNEEIQKEANSLSEAKARVSSKSTAYSKEQPFGSKHEEVNSRMHILGAKDAMALTEKHGQNSDSSRTVKGNHVVRSQISDHATVEEVACNPFYENSSGEANSSQKKEGSISYSDTRTPAVVEKINLPMHLGAGGSILANLATSGEGVPGEMQLLELHGEVPSKMPETVAYETLDEDAIDLPDAEQLTQPVHFGCAEKIFVKPPDSGERAAVDMQVPNLCKDIPTEWTETDDEIVDNVNPMELSANTSINGFGAGTAINLPDALLNQRNETDRTTIDDLDLAGKVRKEQDVVPSEIQGHGIEEAGKVNSSLSEIDTAELVDTARESLSNIEPQASEELAIETQSSSRAEASMLKVTDTVIAEQSSAQIQDQNTSVVKDQVTSLIEAADSERVDAAAPAPSELVGTVKTLESYNKLQDNAELEIETRSMSRIEVSAIEDMNYNTSHMLSSIEQQDEDAVIITNQVNLETEASNSLLPDNATPVQSHTDAPSIESDVQLQLMNIDASPSRNQLPSPEHESQNHNLGRSSSGAAVTEMLSHASMSRLREGLEQQSNIPDVRDEQTSLQISTSVQNNVATEVVPSTNEALHDAVLQFGGLIHLPINQVSPSLFADPLKNELEKIKKETEELQKSHDELIKGLKYECGKEMQELFDAVRKKYQLKIQDTEAQFALKNNGLCQKEKKILMNKILADSFNDNCLNMSSTWPMLLQGFPSSSMQYHQHLVRPAGACAPNQQIASPIGQAMPQIPVPGSTRVGPITSQHFAPPFIQPTPHFEALQRHGTIFGVHPMSLPRFGGDIYSSAQQFQSSILGPAQSMPNATLISSFQNLQQPQQPLAAPLWPSNFHNPRHRGYPPAVMHTSASSQWPSNFHNPQHRGYPPAVMHTSVSSFDSLMDVEHLRRHHQLLDAVRGNQSSCTGAANAICLSD</sequence>
<dbReference type="EMBL" id="PNBA02000008">
    <property type="protein sequence ID" value="KAG6415377.1"/>
    <property type="molecule type" value="Genomic_DNA"/>
</dbReference>
<reference evidence="3" key="1">
    <citation type="submission" date="2018-01" db="EMBL/GenBank/DDBJ databases">
        <authorList>
            <person name="Mao J.F."/>
        </authorList>
    </citation>
    <scope>NUCLEOTIDE SEQUENCE</scope>
    <source>
        <strain evidence="3">Huo1</strain>
        <tissue evidence="3">Leaf</tissue>
    </source>
</reference>
<feature type="compositionally biased region" description="Basic and acidic residues" evidence="2">
    <location>
        <begin position="143"/>
        <end position="152"/>
    </location>
</feature>
<dbReference type="PANTHER" id="PTHR35116">
    <property type="entry name" value="HELICASE PROTEIN MOM1"/>
    <property type="match status" value="1"/>
</dbReference>
<dbReference type="PANTHER" id="PTHR35116:SF2">
    <property type="entry name" value="ATP-DEPENDENT HELICASE FAMILY PROTEIN-RELATED"/>
    <property type="match status" value="1"/>
</dbReference>
<feature type="region of interest" description="Disordered" evidence="2">
    <location>
        <begin position="275"/>
        <end position="304"/>
    </location>
</feature>
<feature type="compositionally biased region" description="Polar residues" evidence="2">
    <location>
        <begin position="495"/>
        <end position="505"/>
    </location>
</feature>
<feature type="compositionally biased region" description="Polar residues" evidence="2">
    <location>
        <begin position="1"/>
        <end position="17"/>
    </location>
</feature>
<keyword evidence="4" id="KW-1185">Reference proteome</keyword>
<feature type="compositionally biased region" description="Basic and acidic residues" evidence="2">
    <location>
        <begin position="289"/>
        <end position="304"/>
    </location>
</feature>
<feature type="region of interest" description="Disordered" evidence="2">
    <location>
        <begin position="906"/>
        <end position="932"/>
    </location>
</feature>
<evidence type="ECO:0000256" key="2">
    <source>
        <dbReference type="SAM" id="MobiDB-lite"/>
    </source>
</evidence>
<feature type="region of interest" description="Disordered" evidence="2">
    <location>
        <begin position="495"/>
        <end position="516"/>
    </location>
</feature>
<keyword evidence="1" id="KW-0175">Coiled coil</keyword>
<name>A0A8X8ZSD8_SALSN</name>
<reference evidence="3" key="2">
    <citation type="submission" date="2020-08" db="EMBL/GenBank/DDBJ databases">
        <title>Plant Genome Project.</title>
        <authorList>
            <person name="Zhang R.-G."/>
        </authorList>
    </citation>
    <scope>NUCLEOTIDE SEQUENCE</scope>
    <source>
        <strain evidence="3">Huo1</strain>
        <tissue evidence="3">Leaf</tissue>
    </source>
</reference>
<feature type="compositionally biased region" description="Polar residues" evidence="2">
    <location>
        <begin position="921"/>
        <end position="931"/>
    </location>
</feature>
<dbReference type="Gene3D" id="6.10.250.1310">
    <property type="match status" value="1"/>
</dbReference>
<evidence type="ECO:0000313" key="3">
    <source>
        <dbReference type="EMBL" id="KAG6415377.1"/>
    </source>
</evidence>
<dbReference type="GO" id="GO:0031507">
    <property type="term" value="P:heterochromatin formation"/>
    <property type="evidence" value="ECO:0007669"/>
    <property type="project" value="InterPro"/>
</dbReference>
<feature type="region of interest" description="Disordered" evidence="2">
    <location>
        <begin position="115"/>
        <end position="152"/>
    </location>
</feature>
<organism evidence="3">
    <name type="scientific">Salvia splendens</name>
    <name type="common">Scarlet sage</name>
    <dbReference type="NCBI Taxonomy" id="180675"/>
    <lineage>
        <taxon>Eukaryota</taxon>
        <taxon>Viridiplantae</taxon>
        <taxon>Streptophyta</taxon>
        <taxon>Embryophyta</taxon>
        <taxon>Tracheophyta</taxon>
        <taxon>Spermatophyta</taxon>
        <taxon>Magnoliopsida</taxon>
        <taxon>eudicotyledons</taxon>
        <taxon>Gunneridae</taxon>
        <taxon>Pentapetalae</taxon>
        <taxon>asterids</taxon>
        <taxon>lamiids</taxon>
        <taxon>Lamiales</taxon>
        <taxon>Lamiaceae</taxon>
        <taxon>Nepetoideae</taxon>
        <taxon>Mentheae</taxon>
        <taxon>Salviinae</taxon>
        <taxon>Salvia</taxon>
        <taxon>Salvia subgen. Calosphace</taxon>
        <taxon>core Calosphace</taxon>
    </lineage>
</organism>
<protein>
    <submittedName>
        <fullName evidence="3">Uncharacterized protein</fullName>
    </submittedName>
</protein>
<evidence type="ECO:0000256" key="1">
    <source>
        <dbReference type="SAM" id="Coils"/>
    </source>
</evidence>
<dbReference type="Proteomes" id="UP000298416">
    <property type="component" value="Unassembled WGS sequence"/>
</dbReference>
<dbReference type="OrthoDB" id="904450at2759"/>
<feature type="compositionally biased region" description="Polar residues" evidence="2">
    <location>
        <begin position="275"/>
        <end position="286"/>
    </location>
</feature>
<gene>
    <name evidence="3" type="ORF">SASPL_122788</name>
</gene>
<feature type="compositionally biased region" description="Polar residues" evidence="2">
    <location>
        <begin position="41"/>
        <end position="53"/>
    </location>
</feature>
<feature type="region of interest" description="Disordered" evidence="2">
    <location>
        <begin position="1"/>
        <end position="84"/>
    </location>
</feature>
<feature type="coiled-coil region" evidence="1">
    <location>
        <begin position="1011"/>
        <end position="1038"/>
    </location>
</feature>
<proteinExistence type="predicted"/>
<dbReference type="InterPro" id="IPR039322">
    <property type="entry name" value="MOM1"/>
</dbReference>
<accession>A0A8X8ZSD8</accession>